<dbReference type="GO" id="GO:0030145">
    <property type="term" value="F:manganese ion binding"/>
    <property type="evidence" value="ECO:0007669"/>
    <property type="project" value="UniProtKB-UniRule"/>
</dbReference>
<feature type="binding site" evidence="8">
    <location>
        <position position="123"/>
    </location>
    <ligand>
        <name>ATP</name>
        <dbReference type="ChEBI" id="CHEBI:30616"/>
    </ligand>
</feature>
<feature type="binding site" evidence="8">
    <location>
        <position position="174"/>
    </location>
    <ligand>
        <name>ATP</name>
        <dbReference type="ChEBI" id="CHEBI:30616"/>
    </ligand>
</feature>
<evidence type="ECO:0000256" key="6">
    <source>
        <dbReference type="ARBA" id="ARBA00022840"/>
    </source>
</evidence>
<feature type="active site" description="Proton acceptor" evidence="8">
    <location>
        <position position="246"/>
    </location>
</feature>
<feature type="binding site" evidence="8">
    <location>
        <position position="89"/>
    </location>
    <ligand>
        <name>ATP</name>
        <dbReference type="ChEBI" id="CHEBI:30616"/>
    </ligand>
</feature>
<feature type="binding site" evidence="8">
    <location>
        <position position="88"/>
    </location>
    <ligand>
        <name>ATP</name>
        <dbReference type="ChEBI" id="CHEBI:30616"/>
    </ligand>
</feature>
<dbReference type="PANTHER" id="PTHR32057">
    <property type="entry name" value="PROTEIN ADENYLYLTRANSFERASE SELO, MITOCHONDRIAL"/>
    <property type="match status" value="1"/>
</dbReference>
<dbReference type="HAMAP" id="MF_00692">
    <property type="entry name" value="SelO"/>
    <property type="match status" value="1"/>
</dbReference>
<evidence type="ECO:0000313" key="9">
    <source>
        <dbReference type="EMBL" id="KEO60611.1"/>
    </source>
</evidence>
<dbReference type="GO" id="GO:0000287">
    <property type="term" value="F:magnesium ion binding"/>
    <property type="evidence" value="ECO:0007669"/>
    <property type="project" value="UniProtKB-UniRule"/>
</dbReference>
<feature type="binding site" evidence="8">
    <location>
        <position position="109"/>
    </location>
    <ligand>
        <name>ATP</name>
        <dbReference type="ChEBI" id="CHEBI:30616"/>
    </ligand>
</feature>
<evidence type="ECO:0000256" key="4">
    <source>
        <dbReference type="ARBA" id="ARBA00022723"/>
    </source>
</evidence>
<evidence type="ECO:0000256" key="3">
    <source>
        <dbReference type="ARBA" id="ARBA00022695"/>
    </source>
</evidence>
<dbReference type="STRING" id="1353528.DT23_12895"/>
<keyword evidence="7 8" id="KW-0460">Magnesium</keyword>
<dbReference type="GO" id="GO:0005524">
    <property type="term" value="F:ATP binding"/>
    <property type="evidence" value="ECO:0007669"/>
    <property type="project" value="UniProtKB-UniRule"/>
</dbReference>
<evidence type="ECO:0000256" key="1">
    <source>
        <dbReference type="ARBA" id="ARBA00009747"/>
    </source>
</evidence>
<keyword evidence="8" id="KW-0464">Manganese</keyword>
<feature type="binding site" evidence="8">
    <location>
        <position position="122"/>
    </location>
    <ligand>
        <name>ATP</name>
        <dbReference type="ChEBI" id="CHEBI:30616"/>
    </ligand>
</feature>
<reference evidence="9 10" key="1">
    <citation type="journal article" date="2015" name="Antonie Van Leeuwenhoek">
        <title>Thioclava indica sp. nov., isolated from surface seawater of the Indian Ocean.</title>
        <authorList>
            <person name="Liu Y."/>
            <person name="Lai Q."/>
            <person name="Du J."/>
            <person name="Xu H."/>
            <person name="Jiang L."/>
            <person name="Shao Z."/>
        </authorList>
    </citation>
    <scope>NUCLEOTIDE SEQUENCE [LARGE SCALE GENOMIC DNA]</scope>
    <source>
        <strain evidence="9 10">DT23-4</strain>
    </source>
</reference>
<keyword evidence="10" id="KW-1185">Reference proteome</keyword>
<dbReference type="NCBIfam" id="NF000658">
    <property type="entry name" value="PRK00029.1"/>
    <property type="match status" value="1"/>
</dbReference>
<comment type="function">
    <text evidence="8">Nucleotidyltransferase involved in the post-translational modification of proteins. It can catalyze the addition of adenosine monophosphate (AMP) or uridine monophosphate (UMP) to a protein, resulting in modifications known as AMPylation and UMPylation.</text>
</comment>
<keyword evidence="2 8" id="KW-0808">Transferase</keyword>
<evidence type="ECO:0000313" key="10">
    <source>
        <dbReference type="Proteomes" id="UP000027471"/>
    </source>
</evidence>
<comment type="caution">
    <text evidence="9">The sequence shown here is derived from an EMBL/GenBank/DDBJ whole genome shotgun (WGS) entry which is preliminary data.</text>
</comment>
<comment type="similarity">
    <text evidence="1 8">Belongs to the SELO family.</text>
</comment>
<sequence>MTLSFDNSYARLPAGFFEPQPADPVPDPALVALNRDLAARLGLDGDWLAGPEGLAMLAGNAMPEGAEPIAQAYAGHQFGGFVPRLGDGRAVLLGEVVAPDGARFDLALKGSGRTAFSRGRSDGRAWIGPVLREYVLSEAMAALGVPTTRALAAVTTGATVSRDGRQRPGAILTRVAASHMRVGTFQYFAARGDTDALETLCNYAITRHYPDADGPLGLLRAVAAAQGELIAAWMSFGFVHGVMNTDNMAISGETIDYGPCAFLDEYHPRKVFSSIDQFGRYAFGQQPQIAIWNLAQLATSLLPLMGEKDAAIEAASAAVDSFIPIYQAAWLKRFGAKIGLADASEDDLPLIHSLLERMATEQADFTRVFSALWRDPDAARTEFTESLAFDQWAEDWRARLQDEPDPRAVMARANPQRIARNHQVEAMIEAALAGDYDPFHNLNAALADPFVSDARFLKYETAPRPKERVSRTFCGT</sequence>
<organism evidence="9 10">
    <name type="scientific">Thioclava indica</name>
    <dbReference type="NCBI Taxonomy" id="1353528"/>
    <lineage>
        <taxon>Bacteria</taxon>
        <taxon>Pseudomonadati</taxon>
        <taxon>Pseudomonadota</taxon>
        <taxon>Alphaproteobacteria</taxon>
        <taxon>Rhodobacterales</taxon>
        <taxon>Paracoccaceae</taxon>
        <taxon>Thioclava</taxon>
    </lineage>
</organism>
<feature type="binding site" evidence="8">
    <location>
        <position position="86"/>
    </location>
    <ligand>
        <name>ATP</name>
        <dbReference type="ChEBI" id="CHEBI:30616"/>
    </ligand>
</feature>
<accession>A0A074JSL0</accession>
<gene>
    <name evidence="8" type="primary">ydiU</name>
    <name evidence="8" type="synonym">selO</name>
    <name evidence="9" type="ORF">DT23_12895</name>
</gene>
<protein>
    <recommendedName>
        <fullName evidence="8">Protein nucleotidyltransferase YdiU</fullName>
        <ecNumber evidence="8">2.7.7.-</ecNumber>
    </recommendedName>
    <alternativeName>
        <fullName evidence="8">Protein adenylyltransferase YdiU</fullName>
        <ecNumber evidence="8">2.7.7.108</ecNumber>
    </alternativeName>
    <alternativeName>
        <fullName evidence="8">Protein uridylyltransferase YdiU</fullName>
        <ecNumber evidence="8">2.7.7.-</ecNumber>
    </alternativeName>
</protein>
<feature type="binding site" evidence="8">
    <location>
        <position position="181"/>
    </location>
    <ligand>
        <name>ATP</name>
        <dbReference type="ChEBI" id="CHEBI:30616"/>
    </ligand>
</feature>
<feature type="binding site" evidence="8">
    <location>
        <position position="247"/>
    </location>
    <ligand>
        <name>Mg(2+)</name>
        <dbReference type="ChEBI" id="CHEBI:18420"/>
    </ligand>
</feature>
<evidence type="ECO:0000256" key="5">
    <source>
        <dbReference type="ARBA" id="ARBA00022741"/>
    </source>
</evidence>
<keyword evidence="4 8" id="KW-0479">Metal-binding</keyword>
<dbReference type="Proteomes" id="UP000027471">
    <property type="component" value="Unassembled WGS sequence"/>
</dbReference>
<comment type="catalytic activity">
    <reaction evidence="8">
        <text>L-tyrosyl-[protein] + UTP = O-(5'-uridylyl)-L-tyrosyl-[protein] + diphosphate</text>
        <dbReference type="Rhea" id="RHEA:83887"/>
        <dbReference type="Rhea" id="RHEA-COMP:10136"/>
        <dbReference type="Rhea" id="RHEA-COMP:20238"/>
        <dbReference type="ChEBI" id="CHEBI:33019"/>
        <dbReference type="ChEBI" id="CHEBI:46398"/>
        <dbReference type="ChEBI" id="CHEBI:46858"/>
        <dbReference type="ChEBI" id="CHEBI:90602"/>
    </reaction>
</comment>
<dbReference type="EC" id="2.7.7.-" evidence="8"/>
<dbReference type="Pfam" id="PF02696">
    <property type="entry name" value="SelO"/>
    <property type="match status" value="1"/>
</dbReference>
<dbReference type="PANTHER" id="PTHR32057:SF14">
    <property type="entry name" value="PROTEIN ADENYLYLTRANSFERASE SELO, MITOCHONDRIAL"/>
    <property type="match status" value="1"/>
</dbReference>
<evidence type="ECO:0000256" key="7">
    <source>
        <dbReference type="ARBA" id="ARBA00022842"/>
    </source>
</evidence>
<comment type="catalytic activity">
    <reaction evidence="8">
        <text>L-seryl-[protein] + ATP = 3-O-(5'-adenylyl)-L-seryl-[protein] + diphosphate</text>
        <dbReference type="Rhea" id="RHEA:58120"/>
        <dbReference type="Rhea" id="RHEA-COMP:9863"/>
        <dbReference type="Rhea" id="RHEA-COMP:15073"/>
        <dbReference type="ChEBI" id="CHEBI:29999"/>
        <dbReference type="ChEBI" id="CHEBI:30616"/>
        <dbReference type="ChEBI" id="CHEBI:33019"/>
        <dbReference type="ChEBI" id="CHEBI:142516"/>
        <dbReference type="EC" id="2.7.7.108"/>
    </reaction>
</comment>
<dbReference type="GO" id="GO:0070733">
    <property type="term" value="F:AMPylase activity"/>
    <property type="evidence" value="ECO:0007669"/>
    <property type="project" value="UniProtKB-EC"/>
</dbReference>
<dbReference type="AlphaFoldDB" id="A0A074JSL0"/>
<evidence type="ECO:0000256" key="2">
    <source>
        <dbReference type="ARBA" id="ARBA00022679"/>
    </source>
</evidence>
<comment type="catalytic activity">
    <reaction evidence="8">
        <text>L-threonyl-[protein] + ATP = 3-O-(5'-adenylyl)-L-threonyl-[protein] + diphosphate</text>
        <dbReference type="Rhea" id="RHEA:54292"/>
        <dbReference type="Rhea" id="RHEA-COMP:11060"/>
        <dbReference type="Rhea" id="RHEA-COMP:13847"/>
        <dbReference type="ChEBI" id="CHEBI:30013"/>
        <dbReference type="ChEBI" id="CHEBI:30616"/>
        <dbReference type="ChEBI" id="CHEBI:33019"/>
        <dbReference type="ChEBI" id="CHEBI:138113"/>
        <dbReference type="EC" id="2.7.7.108"/>
    </reaction>
</comment>
<comment type="catalytic activity">
    <reaction evidence="8">
        <text>L-histidyl-[protein] + UTP = N(tele)-(5'-uridylyl)-L-histidyl-[protein] + diphosphate</text>
        <dbReference type="Rhea" id="RHEA:83891"/>
        <dbReference type="Rhea" id="RHEA-COMP:9745"/>
        <dbReference type="Rhea" id="RHEA-COMP:20239"/>
        <dbReference type="ChEBI" id="CHEBI:29979"/>
        <dbReference type="ChEBI" id="CHEBI:33019"/>
        <dbReference type="ChEBI" id="CHEBI:46398"/>
        <dbReference type="ChEBI" id="CHEBI:233474"/>
    </reaction>
</comment>
<dbReference type="EC" id="2.7.7.108" evidence="8"/>
<comment type="catalytic activity">
    <reaction evidence="8">
        <text>L-tyrosyl-[protein] + ATP = O-(5'-adenylyl)-L-tyrosyl-[protein] + diphosphate</text>
        <dbReference type="Rhea" id="RHEA:54288"/>
        <dbReference type="Rhea" id="RHEA-COMP:10136"/>
        <dbReference type="Rhea" id="RHEA-COMP:13846"/>
        <dbReference type="ChEBI" id="CHEBI:30616"/>
        <dbReference type="ChEBI" id="CHEBI:33019"/>
        <dbReference type="ChEBI" id="CHEBI:46858"/>
        <dbReference type="ChEBI" id="CHEBI:83624"/>
        <dbReference type="EC" id="2.7.7.108"/>
    </reaction>
</comment>
<feature type="binding site" evidence="8">
    <location>
        <position position="256"/>
    </location>
    <ligand>
        <name>ATP</name>
        <dbReference type="ChEBI" id="CHEBI:30616"/>
    </ligand>
</feature>
<dbReference type="RefSeq" id="WP_038129308.1">
    <property type="nucleotide sequence ID" value="NZ_AUNB01000017.1"/>
</dbReference>
<comment type="cofactor">
    <cofactor evidence="8">
        <name>Mg(2+)</name>
        <dbReference type="ChEBI" id="CHEBI:18420"/>
    </cofactor>
    <cofactor evidence="8">
        <name>Mn(2+)</name>
        <dbReference type="ChEBI" id="CHEBI:29035"/>
    </cofactor>
</comment>
<comment type="catalytic activity">
    <reaction evidence="8">
        <text>L-seryl-[protein] + UTP = O-(5'-uridylyl)-L-seryl-[protein] + diphosphate</text>
        <dbReference type="Rhea" id="RHEA:64604"/>
        <dbReference type="Rhea" id="RHEA-COMP:9863"/>
        <dbReference type="Rhea" id="RHEA-COMP:16635"/>
        <dbReference type="ChEBI" id="CHEBI:29999"/>
        <dbReference type="ChEBI" id="CHEBI:33019"/>
        <dbReference type="ChEBI" id="CHEBI:46398"/>
        <dbReference type="ChEBI" id="CHEBI:156051"/>
    </reaction>
</comment>
<keyword evidence="5 8" id="KW-0547">Nucleotide-binding</keyword>
<keyword evidence="6 8" id="KW-0067">ATP-binding</keyword>
<name>A0A074JSL0_9RHOB</name>
<proteinExistence type="inferred from homology"/>
<feature type="binding site" evidence="8">
    <location>
        <position position="256"/>
    </location>
    <ligand>
        <name>Mg(2+)</name>
        <dbReference type="ChEBI" id="CHEBI:18420"/>
    </ligand>
</feature>
<dbReference type="OrthoDB" id="9776281at2"/>
<dbReference type="InterPro" id="IPR003846">
    <property type="entry name" value="SelO"/>
</dbReference>
<keyword evidence="3 8" id="KW-0548">Nucleotidyltransferase</keyword>
<dbReference type="EMBL" id="AUNB01000017">
    <property type="protein sequence ID" value="KEO60611.1"/>
    <property type="molecule type" value="Genomic_DNA"/>
</dbReference>
<dbReference type="eggNOG" id="COG0397">
    <property type="taxonomic scope" value="Bacteria"/>
</dbReference>
<evidence type="ECO:0000256" key="8">
    <source>
        <dbReference type="HAMAP-Rule" id="MF_00692"/>
    </source>
</evidence>